<gene>
    <name evidence="2" type="ORF">BKA15_006508</name>
</gene>
<dbReference type="EMBL" id="JACCBU010000001">
    <property type="protein sequence ID" value="NYE75179.1"/>
    <property type="molecule type" value="Genomic_DNA"/>
</dbReference>
<dbReference type="PRINTS" id="PR00111">
    <property type="entry name" value="ABHYDROLASE"/>
</dbReference>
<dbReference type="AlphaFoldDB" id="A0A7Y9LCT4"/>
<reference evidence="2 3" key="1">
    <citation type="submission" date="2020-07" db="EMBL/GenBank/DDBJ databases">
        <title>Sequencing the genomes of 1000 actinobacteria strains.</title>
        <authorList>
            <person name="Klenk H.-P."/>
        </authorList>
    </citation>
    <scope>NUCLEOTIDE SEQUENCE [LARGE SCALE GENOMIC DNA]</scope>
    <source>
        <strain evidence="2 3">DSM 22083</strain>
    </source>
</reference>
<comment type="caution">
    <text evidence="2">The sequence shown here is derived from an EMBL/GenBank/DDBJ whole genome shotgun (WGS) entry which is preliminary data.</text>
</comment>
<protein>
    <submittedName>
        <fullName evidence="2">Pimeloyl-ACP methyl ester carboxylesterase</fullName>
    </submittedName>
</protein>
<sequence>MIMELAETFAWRGRTVRWQRLGAGPPVVFCHGTPWSSWLWRPYAEALAAEFSTYLWDMPGYGSSSKHPEHRVSLDVQGELLADLIDFWGLDRPHVVAHDYGGAVSLRATQLHGARYASLALVDVVALAPWGSPFFRLVGEHPDLFPQLPPSVHEGALRSYLGTASHHGLTPEQESALAGPWLGAEGQAAFYRQIAQADQSYTDEIEPRYGELDLPVSIIWGAQDRWIPVDRAHRLAELIPGARLEVIDGADHLIQLDQPVRLATSLHRWLTRQP</sequence>
<dbReference type="InterPro" id="IPR029058">
    <property type="entry name" value="AB_hydrolase_fold"/>
</dbReference>
<dbReference type="Proteomes" id="UP000569914">
    <property type="component" value="Unassembled WGS sequence"/>
</dbReference>
<dbReference type="GO" id="GO:0047372">
    <property type="term" value="F:monoacylglycerol lipase activity"/>
    <property type="evidence" value="ECO:0007669"/>
    <property type="project" value="TreeGrafter"/>
</dbReference>
<evidence type="ECO:0000259" key="1">
    <source>
        <dbReference type="Pfam" id="PF00561"/>
    </source>
</evidence>
<dbReference type="SUPFAM" id="SSF53474">
    <property type="entry name" value="alpha/beta-Hydrolases"/>
    <property type="match status" value="1"/>
</dbReference>
<dbReference type="PANTHER" id="PTHR43798:SF33">
    <property type="entry name" value="HYDROLASE, PUTATIVE (AFU_ORTHOLOGUE AFUA_2G14860)-RELATED"/>
    <property type="match status" value="1"/>
</dbReference>
<dbReference type="Pfam" id="PF00561">
    <property type="entry name" value="Abhydrolase_1"/>
    <property type="match status" value="1"/>
</dbReference>
<evidence type="ECO:0000313" key="2">
    <source>
        <dbReference type="EMBL" id="NYE75179.1"/>
    </source>
</evidence>
<keyword evidence="3" id="KW-1185">Reference proteome</keyword>
<feature type="domain" description="AB hydrolase-1" evidence="1">
    <location>
        <begin position="25"/>
        <end position="259"/>
    </location>
</feature>
<name>A0A7Y9LCT4_9ACTN</name>
<dbReference type="GO" id="GO:0016020">
    <property type="term" value="C:membrane"/>
    <property type="evidence" value="ECO:0007669"/>
    <property type="project" value="TreeGrafter"/>
</dbReference>
<dbReference type="InterPro" id="IPR050266">
    <property type="entry name" value="AB_hydrolase_sf"/>
</dbReference>
<dbReference type="InterPro" id="IPR000073">
    <property type="entry name" value="AB_hydrolase_1"/>
</dbReference>
<organism evidence="2 3">
    <name type="scientific">Microlunatus parietis</name>
    <dbReference type="NCBI Taxonomy" id="682979"/>
    <lineage>
        <taxon>Bacteria</taxon>
        <taxon>Bacillati</taxon>
        <taxon>Actinomycetota</taxon>
        <taxon>Actinomycetes</taxon>
        <taxon>Propionibacteriales</taxon>
        <taxon>Propionibacteriaceae</taxon>
        <taxon>Microlunatus</taxon>
    </lineage>
</organism>
<dbReference type="GO" id="GO:0046464">
    <property type="term" value="P:acylglycerol catabolic process"/>
    <property type="evidence" value="ECO:0007669"/>
    <property type="project" value="TreeGrafter"/>
</dbReference>
<proteinExistence type="predicted"/>
<accession>A0A7Y9LCT4</accession>
<dbReference type="Gene3D" id="3.40.50.1820">
    <property type="entry name" value="alpha/beta hydrolase"/>
    <property type="match status" value="1"/>
</dbReference>
<evidence type="ECO:0000313" key="3">
    <source>
        <dbReference type="Proteomes" id="UP000569914"/>
    </source>
</evidence>
<dbReference type="PANTHER" id="PTHR43798">
    <property type="entry name" value="MONOACYLGLYCEROL LIPASE"/>
    <property type="match status" value="1"/>
</dbReference>